<gene>
    <name evidence="2" type="ORF">JOE21_001241</name>
</gene>
<evidence type="ECO:0000313" key="3">
    <source>
        <dbReference type="Proteomes" id="UP001185012"/>
    </source>
</evidence>
<comment type="caution">
    <text evidence="2">The sequence shown here is derived from an EMBL/GenBank/DDBJ whole genome shotgun (WGS) entry which is preliminary data.</text>
</comment>
<dbReference type="Proteomes" id="UP001185012">
    <property type="component" value="Unassembled WGS sequence"/>
</dbReference>
<proteinExistence type="predicted"/>
<feature type="compositionally biased region" description="Pro residues" evidence="1">
    <location>
        <begin position="21"/>
        <end position="32"/>
    </location>
</feature>
<dbReference type="EMBL" id="JAVDQG010000002">
    <property type="protein sequence ID" value="MDR6225250.1"/>
    <property type="molecule type" value="Genomic_DNA"/>
</dbReference>
<feature type="region of interest" description="Disordered" evidence="1">
    <location>
        <begin position="1"/>
        <end position="47"/>
    </location>
</feature>
<dbReference type="RefSeq" id="WP_309863619.1">
    <property type="nucleotide sequence ID" value="NZ_JAVDQG010000002.1"/>
</dbReference>
<feature type="region of interest" description="Disordered" evidence="1">
    <location>
        <begin position="95"/>
        <end position="149"/>
    </location>
</feature>
<accession>A0ABU1IN94</accession>
<organism evidence="2 3">
    <name type="scientific">Desmospora profundinema</name>
    <dbReference type="NCBI Taxonomy" id="1571184"/>
    <lineage>
        <taxon>Bacteria</taxon>
        <taxon>Bacillati</taxon>
        <taxon>Bacillota</taxon>
        <taxon>Bacilli</taxon>
        <taxon>Bacillales</taxon>
        <taxon>Thermoactinomycetaceae</taxon>
        <taxon>Desmospora</taxon>
    </lineage>
</organism>
<name>A0ABU1IN94_9BACL</name>
<feature type="compositionally biased region" description="Low complexity" evidence="1">
    <location>
        <begin position="110"/>
        <end position="123"/>
    </location>
</feature>
<sequence>MKKPKLYTSRPRAGSSSLPSRQPPPTSPPQPNPKSLSSHPWLSDERAQLSNRMDQVQNLSRQITEVTSQMEKWFHTFSKFSHMVQDRKVFNDFLSKMKSPTQSGGKEKQSGSGSPGTTFSPNSLKSGGGEGEAPSIPKPHSEDGDSLYDLINAPGMKTIVDQIMKNRSNRRKKKS</sequence>
<reference evidence="2 3" key="1">
    <citation type="submission" date="2023-07" db="EMBL/GenBank/DDBJ databases">
        <title>Genomic Encyclopedia of Type Strains, Phase IV (KMG-IV): sequencing the most valuable type-strain genomes for metagenomic binning, comparative biology and taxonomic classification.</title>
        <authorList>
            <person name="Goeker M."/>
        </authorList>
    </citation>
    <scope>NUCLEOTIDE SEQUENCE [LARGE SCALE GENOMIC DNA]</scope>
    <source>
        <strain evidence="2 3">DSM 45903</strain>
    </source>
</reference>
<evidence type="ECO:0000313" key="2">
    <source>
        <dbReference type="EMBL" id="MDR6225250.1"/>
    </source>
</evidence>
<keyword evidence="3" id="KW-1185">Reference proteome</keyword>
<protein>
    <submittedName>
        <fullName evidence="2">Uncharacterized protein</fullName>
    </submittedName>
</protein>
<evidence type="ECO:0000256" key="1">
    <source>
        <dbReference type="SAM" id="MobiDB-lite"/>
    </source>
</evidence>